<evidence type="ECO:0000256" key="8">
    <source>
        <dbReference type="SAM" id="Phobius"/>
    </source>
</evidence>
<dbReference type="InterPro" id="IPR006629">
    <property type="entry name" value="LITAF"/>
</dbReference>
<evidence type="ECO:0000259" key="9">
    <source>
        <dbReference type="PROSITE" id="PS51837"/>
    </source>
</evidence>
<evidence type="ECO:0000256" key="2">
    <source>
        <dbReference type="ARBA" id="ARBA00004481"/>
    </source>
</evidence>
<evidence type="ECO:0000256" key="4">
    <source>
        <dbReference type="ARBA" id="ARBA00005975"/>
    </source>
</evidence>
<evidence type="ECO:0000256" key="1">
    <source>
        <dbReference type="ARBA" id="ARBA00004414"/>
    </source>
</evidence>
<evidence type="ECO:0000256" key="7">
    <source>
        <dbReference type="ARBA" id="ARBA00023136"/>
    </source>
</evidence>
<dbReference type="AlphaFoldDB" id="A0A9P1IIF7"/>
<dbReference type="Proteomes" id="UP001152747">
    <property type="component" value="Unassembled WGS sequence"/>
</dbReference>
<dbReference type="SMART" id="SM00714">
    <property type="entry name" value="LITAF"/>
    <property type="match status" value="1"/>
</dbReference>
<accession>A0A9P1IIF7</accession>
<dbReference type="GO" id="GO:0005765">
    <property type="term" value="C:lysosomal membrane"/>
    <property type="evidence" value="ECO:0007669"/>
    <property type="project" value="UniProtKB-SubCell"/>
</dbReference>
<keyword evidence="8" id="KW-0812">Transmembrane</keyword>
<comment type="similarity">
    <text evidence="4">Belongs to the CDIP1/LITAF family.</text>
</comment>
<gene>
    <name evidence="10" type="ORF">CAMP_LOCUS8318</name>
</gene>
<reference evidence="10" key="1">
    <citation type="submission" date="2022-11" db="EMBL/GenBank/DDBJ databases">
        <authorList>
            <person name="Kikuchi T."/>
        </authorList>
    </citation>
    <scope>NUCLEOTIDE SEQUENCE</scope>
    <source>
        <strain evidence="10">PS1010</strain>
    </source>
</reference>
<organism evidence="10 11">
    <name type="scientific">Caenorhabditis angaria</name>
    <dbReference type="NCBI Taxonomy" id="860376"/>
    <lineage>
        <taxon>Eukaryota</taxon>
        <taxon>Metazoa</taxon>
        <taxon>Ecdysozoa</taxon>
        <taxon>Nematoda</taxon>
        <taxon>Chromadorea</taxon>
        <taxon>Rhabditida</taxon>
        <taxon>Rhabditina</taxon>
        <taxon>Rhabditomorpha</taxon>
        <taxon>Rhabditoidea</taxon>
        <taxon>Rhabditidae</taxon>
        <taxon>Peloderinae</taxon>
        <taxon>Caenorhabditis</taxon>
    </lineage>
</organism>
<name>A0A9P1IIF7_9PELO</name>
<keyword evidence="5" id="KW-0479">Metal-binding</keyword>
<evidence type="ECO:0000256" key="6">
    <source>
        <dbReference type="ARBA" id="ARBA00022833"/>
    </source>
</evidence>
<keyword evidence="7 8" id="KW-0472">Membrane</keyword>
<dbReference type="PANTHER" id="PTHR23292:SF10">
    <property type="entry name" value="LITAF DOMAIN-CONTAINING PROTEIN"/>
    <property type="match status" value="1"/>
</dbReference>
<feature type="transmembrane region" description="Helical" evidence="8">
    <location>
        <begin position="73"/>
        <end position="92"/>
    </location>
</feature>
<dbReference type="EMBL" id="CANHGI010000003">
    <property type="protein sequence ID" value="CAI5445681.1"/>
    <property type="molecule type" value="Genomic_DNA"/>
</dbReference>
<evidence type="ECO:0000256" key="3">
    <source>
        <dbReference type="ARBA" id="ARBA00004630"/>
    </source>
</evidence>
<dbReference type="PROSITE" id="PS51837">
    <property type="entry name" value="LITAF"/>
    <property type="match status" value="1"/>
</dbReference>
<dbReference type="Pfam" id="PF10601">
    <property type="entry name" value="zf-LITAF-like"/>
    <property type="match status" value="1"/>
</dbReference>
<dbReference type="InterPro" id="IPR037519">
    <property type="entry name" value="LITAF_fam"/>
</dbReference>
<keyword evidence="6" id="KW-0862">Zinc</keyword>
<dbReference type="PANTHER" id="PTHR23292">
    <property type="entry name" value="LIPOPOLYSACCHARIDE-INDUCED TUMOR NECROSIS FACTOR-ALPHA FACTOR"/>
    <property type="match status" value="1"/>
</dbReference>
<proteinExistence type="inferred from homology"/>
<evidence type="ECO:0000256" key="5">
    <source>
        <dbReference type="ARBA" id="ARBA00022723"/>
    </source>
</evidence>
<dbReference type="GO" id="GO:0031902">
    <property type="term" value="C:late endosome membrane"/>
    <property type="evidence" value="ECO:0007669"/>
    <property type="project" value="UniProtKB-SubCell"/>
</dbReference>
<feature type="domain" description="LITAF" evidence="9">
    <location>
        <begin position="32"/>
        <end position="114"/>
    </location>
</feature>
<evidence type="ECO:0000313" key="10">
    <source>
        <dbReference type="EMBL" id="CAI5445681.1"/>
    </source>
</evidence>
<evidence type="ECO:0000313" key="11">
    <source>
        <dbReference type="Proteomes" id="UP001152747"/>
    </source>
</evidence>
<protein>
    <recommendedName>
        <fullName evidence="9">LITAF domain-containing protein</fullName>
    </recommendedName>
</protein>
<keyword evidence="11" id="KW-1185">Reference proteome</keyword>
<dbReference type="GO" id="GO:0008270">
    <property type="term" value="F:zinc ion binding"/>
    <property type="evidence" value="ECO:0007669"/>
    <property type="project" value="TreeGrafter"/>
</dbReference>
<keyword evidence="8" id="KW-1133">Transmembrane helix</keyword>
<comment type="subcellular location">
    <subcellularLocation>
        <location evidence="2">Endosome membrane</location>
        <topology evidence="2">Peripheral membrane protein</topology>
    </subcellularLocation>
    <subcellularLocation>
        <location evidence="1">Late endosome membrane</location>
    </subcellularLocation>
    <subcellularLocation>
        <location evidence="3">Lysosome membrane</location>
        <topology evidence="3">Peripheral membrane protein</topology>
        <orientation evidence="3">Cytoplasmic side</orientation>
    </subcellularLocation>
</comment>
<comment type="caution">
    <text evidence="10">The sequence shown here is derived from an EMBL/GenBank/DDBJ whole genome shotgun (WGS) entry which is preliminary data.</text>
</comment>
<sequence>MEPGKIEPSAPPVEYQGTGNNAVHPVVVPIQTTTVMIVGTKDAPSFESYQEACHVCKLTVATRVEYVMGTRSWVMIILGIFLFCPLLCCFCCECSKDAKHYCPKCNLLLSVKKR</sequence>
<dbReference type="OrthoDB" id="4713066at2759"/>